<dbReference type="Proteomes" id="UP001239397">
    <property type="component" value="Chromosome"/>
</dbReference>
<reference evidence="2 3" key="1">
    <citation type="submission" date="2023-06" db="EMBL/GenBank/DDBJ databases">
        <authorList>
            <person name="Oyuntsetseg B."/>
            <person name="Kim S.B."/>
        </authorList>
    </citation>
    <scope>NUCLEOTIDE SEQUENCE [LARGE SCALE GENOMIC DNA]</scope>
    <source>
        <strain evidence="2 3">4-36</strain>
    </source>
</reference>
<accession>A0A9Y2JTZ5</accession>
<keyword evidence="3" id="KW-1185">Reference proteome</keyword>
<dbReference type="EMBL" id="CP127295">
    <property type="protein sequence ID" value="WIY04648.1"/>
    <property type="molecule type" value="Genomic_DNA"/>
</dbReference>
<gene>
    <name evidence="2" type="ORF">QRX60_12650</name>
</gene>
<feature type="chain" id="PRO_5040839496" evidence="1">
    <location>
        <begin position="35"/>
        <end position="233"/>
    </location>
</feature>
<keyword evidence="1" id="KW-0732">Signal</keyword>
<sequence>MGKHSRRKSGYLPKIAAGAAPVALLFASPAAALASPAELTLPLDHRHTTTLDSDGDTLSASRRDVVAKQLGDARLASDLTEAVATRGDRAGVLGRAHQGVWLPHGVDVLSENAEQLDTGLFAGDLTGGVAARRSSGQAVDLGRLGAVGVASEQHAIGSFAGDLDLDVEQSHELGGQLGPASGLVKTSQSLSSGSISGDLGVDHVVHVQGGTTTVRGTLASAAVSVLDRPALDL</sequence>
<evidence type="ECO:0000313" key="3">
    <source>
        <dbReference type="Proteomes" id="UP001239397"/>
    </source>
</evidence>
<organism evidence="2 3">
    <name type="scientific">Amycolatopsis mongoliensis</name>
    <dbReference type="NCBI Taxonomy" id="715475"/>
    <lineage>
        <taxon>Bacteria</taxon>
        <taxon>Bacillati</taxon>
        <taxon>Actinomycetota</taxon>
        <taxon>Actinomycetes</taxon>
        <taxon>Pseudonocardiales</taxon>
        <taxon>Pseudonocardiaceae</taxon>
        <taxon>Amycolatopsis</taxon>
    </lineage>
</organism>
<dbReference type="KEGG" id="amog:QRX60_12650"/>
<evidence type="ECO:0000256" key="1">
    <source>
        <dbReference type="SAM" id="SignalP"/>
    </source>
</evidence>
<evidence type="ECO:0000313" key="2">
    <source>
        <dbReference type="EMBL" id="WIY04648.1"/>
    </source>
</evidence>
<dbReference type="AlphaFoldDB" id="A0A9Y2JTZ5"/>
<name>A0A9Y2JTZ5_9PSEU</name>
<protein>
    <submittedName>
        <fullName evidence="2">Uncharacterized protein</fullName>
    </submittedName>
</protein>
<proteinExistence type="predicted"/>
<dbReference type="RefSeq" id="WP_286000969.1">
    <property type="nucleotide sequence ID" value="NZ_CP127295.1"/>
</dbReference>
<feature type="signal peptide" evidence="1">
    <location>
        <begin position="1"/>
        <end position="34"/>
    </location>
</feature>